<reference evidence="3" key="1">
    <citation type="journal article" date="2019" name="Int. J. Syst. Evol. Microbiol.">
        <title>The Global Catalogue of Microorganisms (GCM) 10K type strain sequencing project: providing services to taxonomists for standard genome sequencing and annotation.</title>
        <authorList>
            <consortium name="The Broad Institute Genomics Platform"/>
            <consortium name="The Broad Institute Genome Sequencing Center for Infectious Disease"/>
            <person name="Wu L."/>
            <person name="Ma J."/>
        </authorList>
    </citation>
    <scope>NUCLEOTIDE SEQUENCE [LARGE SCALE GENOMIC DNA]</scope>
    <source>
        <strain evidence="3">NBRC 106593</strain>
    </source>
</reference>
<keyword evidence="3" id="KW-1185">Reference proteome</keyword>
<evidence type="ECO:0000259" key="1">
    <source>
        <dbReference type="Pfam" id="PF04480"/>
    </source>
</evidence>
<dbReference type="Pfam" id="PF04480">
    <property type="entry name" value="DUF559"/>
    <property type="match status" value="1"/>
</dbReference>
<sequence>MHVREEIYRHGGILPTRALRAAGFSDHAIRRALADHQIYRVRKGWVALPEVDRAVVVAVRAHGVLTCISEAARRGLWVMSDGRVHVAAAPHAGGIRSDGCVVHWGAAALPRHPDAAVDSLENSLLLIAGCQTHENAVAAWESAIRKGLTTPEVMSRLPMTARTRAILDVVRPWSDSGLESFAMSRLRFLRVAVRQQIVIAGKPVDFLIGDRLVFQIDGGHHVGDQRSRDIAHDALLTTMGYTVIRVSYDQMVNDWPAVQHRIMRAIAQRLHLAA</sequence>
<accession>A0ABW2AQC0</accession>
<dbReference type="InterPro" id="IPR007569">
    <property type="entry name" value="DUF559"/>
</dbReference>
<protein>
    <submittedName>
        <fullName evidence="2">DUF559 domain-containing protein</fullName>
    </submittedName>
</protein>
<organism evidence="2 3">
    <name type="scientific">Branchiibius cervicis</name>
    <dbReference type="NCBI Taxonomy" id="908252"/>
    <lineage>
        <taxon>Bacteria</taxon>
        <taxon>Bacillati</taxon>
        <taxon>Actinomycetota</taxon>
        <taxon>Actinomycetes</taxon>
        <taxon>Micrococcales</taxon>
        <taxon>Dermacoccaceae</taxon>
        <taxon>Branchiibius</taxon>
    </lineage>
</organism>
<comment type="caution">
    <text evidence="2">The sequence shown here is derived from an EMBL/GenBank/DDBJ whole genome shotgun (WGS) entry which is preliminary data.</text>
</comment>
<dbReference type="EMBL" id="JBHSWJ010000002">
    <property type="protein sequence ID" value="MFC6713159.1"/>
    <property type="molecule type" value="Genomic_DNA"/>
</dbReference>
<dbReference type="Gene3D" id="3.40.960.10">
    <property type="entry name" value="VSR Endonuclease"/>
    <property type="match status" value="1"/>
</dbReference>
<gene>
    <name evidence="2" type="ORF">ACFQBT_04555</name>
</gene>
<dbReference type="RefSeq" id="WP_377820727.1">
    <property type="nucleotide sequence ID" value="NZ_JBHSWJ010000002.1"/>
</dbReference>
<name>A0ABW2AQC0_9MICO</name>
<feature type="domain" description="DUF559" evidence="1">
    <location>
        <begin position="187"/>
        <end position="266"/>
    </location>
</feature>
<dbReference type="Proteomes" id="UP001596356">
    <property type="component" value="Unassembled WGS sequence"/>
</dbReference>
<evidence type="ECO:0000313" key="3">
    <source>
        <dbReference type="Proteomes" id="UP001596356"/>
    </source>
</evidence>
<evidence type="ECO:0000313" key="2">
    <source>
        <dbReference type="EMBL" id="MFC6713159.1"/>
    </source>
</evidence>
<proteinExistence type="predicted"/>